<feature type="transmembrane region" description="Helical" evidence="6">
    <location>
        <begin position="435"/>
        <end position="457"/>
    </location>
</feature>
<accession>A0A9P3HEL1</accession>
<evidence type="ECO:0000313" key="7">
    <source>
        <dbReference type="EMBL" id="GJJ75140.1"/>
    </source>
</evidence>
<keyword evidence="5 6" id="KW-0472">Membrane</keyword>
<protein>
    <submittedName>
        <fullName evidence="7">Uncharacterized protein</fullName>
    </submittedName>
</protein>
<keyword evidence="3 6" id="KW-0812">Transmembrane</keyword>
<keyword evidence="4 6" id="KW-1133">Transmembrane helix</keyword>
<feature type="transmembrane region" description="Helical" evidence="6">
    <location>
        <begin position="400"/>
        <end position="423"/>
    </location>
</feature>
<dbReference type="InterPro" id="IPR036259">
    <property type="entry name" value="MFS_trans_sf"/>
</dbReference>
<feature type="transmembrane region" description="Helical" evidence="6">
    <location>
        <begin position="198"/>
        <end position="215"/>
    </location>
</feature>
<dbReference type="EMBL" id="BQFW01000010">
    <property type="protein sequence ID" value="GJJ75140.1"/>
    <property type="molecule type" value="Genomic_DNA"/>
</dbReference>
<dbReference type="GO" id="GO:0005886">
    <property type="term" value="C:plasma membrane"/>
    <property type="evidence" value="ECO:0007669"/>
    <property type="project" value="UniProtKB-SubCell"/>
</dbReference>
<dbReference type="Proteomes" id="UP000827284">
    <property type="component" value="Unassembled WGS sequence"/>
</dbReference>
<evidence type="ECO:0000256" key="2">
    <source>
        <dbReference type="ARBA" id="ARBA00022475"/>
    </source>
</evidence>
<comment type="caution">
    <text evidence="7">The sequence shown here is derived from an EMBL/GenBank/DDBJ whole genome shotgun (WGS) entry which is preliminary data.</text>
</comment>
<gene>
    <name evidence="7" type="ORF">EMPS_07498</name>
</gene>
<dbReference type="PANTHER" id="PTHR23513">
    <property type="entry name" value="INTEGRAL MEMBRANE EFFLUX PROTEIN-RELATED"/>
    <property type="match status" value="1"/>
</dbReference>
<organism evidence="7 8">
    <name type="scientific">Entomortierella parvispora</name>
    <dbReference type="NCBI Taxonomy" id="205924"/>
    <lineage>
        <taxon>Eukaryota</taxon>
        <taxon>Fungi</taxon>
        <taxon>Fungi incertae sedis</taxon>
        <taxon>Mucoromycota</taxon>
        <taxon>Mortierellomycotina</taxon>
        <taxon>Mortierellomycetes</taxon>
        <taxon>Mortierellales</taxon>
        <taxon>Mortierellaceae</taxon>
        <taxon>Entomortierella</taxon>
    </lineage>
</organism>
<evidence type="ECO:0000256" key="6">
    <source>
        <dbReference type="SAM" id="Phobius"/>
    </source>
</evidence>
<evidence type="ECO:0000256" key="3">
    <source>
        <dbReference type="ARBA" id="ARBA00022692"/>
    </source>
</evidence>
<reference evidence="7" key="2">
    <citation type="journal article" date="2022" name="Microbiol. Resour. Announc.">
        <title>Whole-Genome Sequence of Entomortierella parvispora E1425, a Mucoromycotan Fungus Associated with Burkholderiaceae-Related Endosymbiotic Bacteria.</title>
        <authorList>
            <person name="Herlambang A."/>
            <person name="Guo Y."/>
            <person name="Takashima Y."/>
            <person name="Narisawa K."/>
            <person name="Ohta H."/>
            <person name="Nishizawa T."/>
        </authorList>
    </citation>
    <scope>NUCLEOTIDE SEQUENCE</scope>
    <source>
        <strain evidence="7">E1425</strain>
    </source>
</reference>
<evidence type="ECO:0000256" key="5">
    <source>
        <dbReference type="ARBA" id="ARBA00023136"/>
    </source>
</evidence>
<name>A0A9P3HEL1_9FUNG</name>
<reference evidence="7" key="1">
    <citation type="submission" date="2021-11" db="EMBL/GenBank/DDBJ databases">
        <authorList>
            <person name="Herlambang A."/>
            <person name="Guo Y."/>
            <person name="Takashima Y."/>
            <person name="Nishizawa T."/>
        </authorList>
    </citation>
    <scope>NUCLEOTIDE SEQUENCE</scope>
    <source>
        <strain evidence="7">E1425</strain>
    </source>
</reference>
<evidence type="ECO:0000256" key="1">
    <source>
        <dbReference type="ARBA" id="ARBA00004651"/>
    </source>
</evidence>
<evidence type="ECO:0000313" key="8">
    <source>
        <dbReference type="Proteomes" id="UP000827284"/>
    </source>
</evidence>
<dbReference type="OrthoDB" id="5344169at2759"/>
<feature type="transmembrane region" description="Helical" evidence="6">
    <location>
        <begin position="298"/>
        <end position="318"/>
    </location>
</feature>
<feature type="transmembrane region" description="Helical" evidence="6">
    <location>
        <begin position="124"/>
        <end position="143"/>
    </location>
</feature>
<feature type="transmembrane region" description="Helical" evidence="6">
    <location>
        <begin position="54"/>
        <end position="76"/>
    </location>
</feature>
<dbReference type="SUPFAM" id="SSF103473">
    <property type="entry name" value="MFS general substrate transporter"/>
    <property type="match status" value="1"/>
</dbReference>
<comment type="subcellular location">
    <subcellularLocation>
        <location evidence="1">Cell membrane</location>
        <topology evidence="1">Multi-pass membrane protein</topology>
    </subcellularLocation>
</comment>
<feature type="transmembrane region" description="Helical" evidence="6">
    <location>
        <begin position="83"/>
        <end position="104"/>
    </location>
</feature>
<evidence type="ECO:0000256" key="4">
    <source>
        <dbReference type="ARBA" id="ARBA00022989"/>
    </source>
</evidence>
<proteinExistence type="predicted"/>
<dbReference type="PANTHER" id="PTHR23513:SF6">
    <property type="entry name" value="MAJOR FACILITATOR SUPERFAMILY ASSOCIATED DOMAIN-CONTAINING PROTEIN"/>
    <property type="match status" value="1"/>
</dbReference>
<feature type="transmembrane region" description="Helical" evidence="6">
    <location>
        <begin position="16"/>
        <end position="42"/>
    </location>
</feature>
<feature type="transmembrane region" description="Helical" evidence="6">
    <location>
        <begin position="324"/>
        <end position="342"/>
    </location>
</feature>
<feature type="transmembrane region" description="Helical" evidence="6">
    <location>
        <begin position="164"/>
        <end position="186"/>
    </location>
</feature>
<dbReference type="Gene3D" id="1.20.1250.20">
    <property type="entry name" value="MFS general substrate transporter like domains"/>
    <property type="match status" value="1"/>
</dbReference>
<keyword evidence="2" id="KW-1003">Cell membrane</keyword>
<sequence>MANPFADFTALERRNLIIYMVGIMLYKFGLEAFTGSITLLATDRFNEATAFSNLAILQGLNQAFQCVGSIAIAPLIKRFPTRSVLAASIAMFGLLSAIIIIVDVSTGGKIPEANKQRYGHWNSLILFPIYSIIGICHGMVELIRRVIPRDIVGGDVIKLKRMDAVVHVFYEIAGTAGAFFATFLVLNLGNALAPSMSPFLFVFAAIAWSFIGLVGSDHDNKLALETLDETPMLAQIGHGFSHFGLSMYRGAQIIFSSRKFIWLIPGYSIPLFTHRYLESALSPAFAKRVLKEGAYSQIMVGGSNFGELLGALFVLFFANKIKTPLPWLRLDALGLLLVWILPYSYPEATKSLQYAWTLAAIWIPVSFGWAAGDVSLAAYIQSALAAIERPDDKVSPLGAVMAFLYSLYIILYAVLGYLLGRVLDAANAKGDIRPALVYVGGTMYSVVCVVLLCATFIPKGAFALNPDIIDNVEIRDEEVDESAMYKNEFKEVKEVKPEAKT</sequence>
<feature type="transmembrane region" description="Helical" evidence="6">
    <location>
        <begin position="354"/>
        <end position="380"/>
    </location>
</feature>
<dbReference type="AlphaFoldDB" id="A0A9P3HEL1"/>
<keyword evidence="8" id="KW-1185">Reference proteome</keyword>